<proteinExistence type="predicted"/>
<keyword evidence="3" id="KW-0238">DNA-binding</keyword>
<keyword evidence="4" id="KW-0472">Membrane</keyword>
<name>A0ABV2LST4_9FLAO</name>
<dbReference type="InterPro" id="IPR045076">
    <property type="entry name" value="MutS"/>
</dbReference>
<dbReference type="InterPro" id="IPR036187">
    <property type="entry name" value="DNA_mismatch_repair_MutS_sf"/>
</dbReference>
<keyword evidence="4" id="KW-1133">Transmembrane helix</keyword>
<sequence length="590" mass="67893">MQIYFDRIAQFQQDLDRQKRKSTTLSIIRLGIFILCILSFYVGFSKELIWGWVALLLGLMLFLVTIKIHSKLKCHLQIQSNLLEINQKEWKYLTQNEVNFPDGTEFINTSHAHSYDLDIFGPNSLYQHLNRTHTYKGSLVLFDLLVSHLSPKDIVDNQIAIEELAQNLSWRQKFEAISSYVSDEQEDYEFFSNWSQMKVQKTGMFMDIASYLLPVVLIATAFYGWIQGVSVINYLFGLFVLNLLLSFSQAKKIKREIENSDRIDEITKGYGILLEEIENQTFASSKLIHLQEKIQVENQKASSSIRQLSQLFADLNNIQNVFGAILMNGTIFYHTHRLRKFNQWKMQHASQLKNWLEVIGEFEALNSLSNFAYNNPSFVYPKLNQEFQLNFEELGHPLIPSTKRITNDISFEEKPFTILTGSNMSGKSTFSRTLGINMVLAGIGSVVCAKKANIHPLPVLVSMRQSDSLSDSESYFFAEVKRLKELMDNLSTTPSFVLLDEILRGTNSDDKQSGTMGVIRKLMSNKAIGMIATHDIEVCKMESEYPNQITNRCFEVEIINDELVFDYKLRDGICRNKSATFLMKKMQIID</sequence>
<evidence type="ECO:0000313" key="7">
    <source>
        <dbReference type="Proteomes" id="UP001549146"/>
    </source>
</evidence>
<evidence type="ECO:0000259" key="5">
    <source>
        <dbReference type="SMART" id="SM00534"/>
    </source>
</evidence>
<feature type="transmembrane region" description="Helical" evidence="4">
    <location>
        <begin position="231"/>
        <end position="247"/>
    </location>
</feature>
<dbReference type="InterPro" id="IPR027417">
    <property type="entry name" value="P-loop_NTPase"/>
</dbReference>
<dbReference type="RefSeq" id="WP_354508047.1">
    <property type="nucleotide sequence ID" value="NZ_JBEPMO010000005.1"/>
</dbReference>
<feature type="domain" description="DNA mismatch repair proteins mutS family" evidence="5">
    <location>
        <begin position="414"/>
        <end position="590"/>
    </location>
</feature>
<comment type="caution">
    <text evidence="6">The sequence shown here is derived from an EMBL/GenBank/DDBJ whole genome shotgun (WGS) entry which is preliminary data.</text>
</comment>
<evidence type="ECO:0000256" key="4">
    <source>
        <dbReference type="SAM" id="Phobius"/>
    </source>
</evidence>
<dbReference type="PANTHER" id="PTHR11361">
    <property type="entry name" value="DNA MISMATCH REPAIR PROTEIN MUTS FAMILY MEMBER"/>
    <property type="match status" value="1"/>
</dbReference>
<keyword evidence="2" id="KW-0067">ATP-binding</keyword>
<dbReference type="PANTHER" id="PTHR11361:SF99">
    <property type="entry name" value="DNA MISMATCH REPAIR PROTEIN"/>
    <property type="match status" value="1"/>
</dbReference>
<gene>
    <name evidence="6" type="ORF">ABID46_001189</name>
</gene>
<keyword evidence="7" id="KW-1185">Reference proteome</keyword>
<evidence type="ECO:0000256" key="3">
    <source>
        <dbReference type="ARBA" id="ARBA00023125"/>
    </source>
</evidence>
<keyword evidence="1" id="KW-0547">Nucleotide-binding</keyword>
<dbReference type="InterPro" id="IPR000432">
    <property type="entry name" value="DNA_mismatch_repair_MutS_C"/>
</dbReference>
<evidence type="ECO:0000256" key="1">
    <source>
        <dbReference type="ARBA" id="ARBA00022741"/>
    </source>
</evidence>
<dbReference type="SMART" id="SM00534">
    <property type="entry name" value="MUTSac"/>
    <property type="match status" value="1"/>
</dbReference>
<feature type="transmembrane region" description="Helical" evidence="4">
    <location>
        <begin position="50"/>
        <end position="68"/>
    </location>
</feature>
<dbReference type="SUPFAM" id="SSF52540">
    <property type="entry name" value="P-loop containing nucleoside triphosphate hydrolases"/>
    <property type="match status" value="1"/>
</dbReference>
<dbReference type="EMBL" id="JBEPMO010000005">
    <property type="protein sequence ID" value="MET3731615.1"/>
    <property type="molecule type" value="Genomic_DNA"/>
</dbReference>
<evidence type="ECO:0000313" key="6">
    <source>
        <dbReference type="EMBL" id="MET3731615.1"/>
    </source>
</evidence>
<feature type="transmembrane region" description="Helical" evidence="4">
    <location>
        <begin position="204"/>
        <end position="225"/>
    </location>
</feature>
<organism evidence="6 7">
    <name type="scientific">Moheibacter stercoris</name>
    <dbReference type="NCBI Taxonomy" id="1628251"/>
    <lineage>
        <taxon>Bacteria</taxon>
        <taxon>Pseudomonadati</taxon>
        <taxon>Bacteroidota</taxon>
        <taxon>Flavobacteriia</taxon>
        <taxon>Flavobacteriales</taxon>
        <taxon>Weeksellaceae</taxon>
        <taxon>Moheibacter</taxon>
    </lineage>
</organism>
<keyword evidence="4" id="KW-0812">Transmembrane</keyword>
<feature type="transmembrane region" description="Helical" evidence="4">
    <location>
        <begin position="27"/>
        <end position="44"/>
    </location>
</feature>
<evidence type="ECO:0000256" key="2">
    <source>
        <dbReference type="ARBA" id="ARBA00022840"/>
    </source>
</evidence>
<dbReference type="SUPFAM" id="SSF48334">
    <property type="entry name" value="DNA repair protein MutS, domain III"/>
    <property type="match status" value="1"/>
</dbReference>
<dbReference type="Pfam" id="PF00488">
    <property type="entry name" value="MutS_V"/>
    <property type="match status" value="1"/>
</dbReference>
<protein>
    <submittedName>
        <fullName evidence="6">ABC-type branched-subunit amino acid transport system ATPase component</fullName>
    </submittedName>
</protein>
<reference evidence="6 7" key="1">
    <citation type="submission" date="2024-06" db="EMBL/GenBank/DDBJ databases">
        <title>Genomic Encyclopedia of Type Strains, Phase IV (KMG-IV): sequencing the most valuable type-strain genomes for metagenomic binning, comparative biology and taxonomic classification.</title>
        <authorList>
            <person name="Goeker M."/>
        </authorList>
    </citation>
    <scope>NUCLEOTIDE SEQUENCE [LARGE SCALE GENOMIC DNA]</scope>
    <source>
        <strain evidence="6 7">DSM 29388</strain>
    </source>
</reference>
<dbReference type="Proteomes" id="UP001549146">
    <property type="component" value="Unassembled WGS sequence"/>
</dbReference>
<accession>A0ABV2LST4</accession>
<dbReference type="Gene3D" id="3.40.50.300">
    <property type="entry name" value="P-loop containing nucleotide triphosphate hydrolases"/>
    <property type="match status" value="1"/>
</dbReference>